<dbReference type="AlphaFoldDB" id="A0A1Y1NJW9"/>
<sequence length="975" mass="113143">MAGMFDQFEQPAQRSEHNNTWNQSGFIHMKLEQDVPIFEKARMNFTPSEKVTHVAISNKYLVVAMANSILFRMDIQQPDQQNEISLAKYTKSCRLSNMFLDPTGVHLLLSFSPRTQETVSELLYLPKSSHKLRATTKFRGLEVTEVGWNYTNKFEASTGPILIGTSKGLIFETEILLEGDKFFTTGLELYCKQVFDIGKGTNTPINGIEFRQIFNSDRYFIFVATPIRLYHFVGTIASDEKPMLQQIFNKYLNIPESLTYYEVKSKLRYSRLKFWSENNSNPSALAWLIEDCILYTKFDPLSDKDISEVMKQSKEIFYPKPVYQDYSVLQKPPIACVLTEFHVLIAYVDKIKGVSLLNKELVYEDNYNEAFGRLVNIIKDPIAGTIWAVAENTVFRFKIAKEDRNVWQIYCDGKNFDLAKRYSRNNPVHYNHVLIKEADMLFEEKKYMESANGYALALSGFEEICLKFIQVNQQDALKTFLCKKLETFNPHDKTQITLIVIWVIELYLNQLEKLRISGKEQTPQFFDLQKDFQAFLALEKVAERIKSIKSTIYNLMASHGDKTNSIQLTIVQKDFEKLIREQIYKNSFHEALDVLKSQNNKELFYQFSPILMQEIPKFTVKALIEQGSKLVPRRLLPAFANCEDELHCNEVITYLEFCVEKLLNTEHAIHNLLISLYAKNNSEKLMKYLDSQGQDLTMVHYNVHFALRLCQEHKLTQACVQLSAMLGLWESAVDLALTIDINLAKQYANTVQQHDTELRKKLWLKIAQHVVSEKDNIEMAMEFLDHCDLLRIEDILPFFSDFVTIDHFRNAICKSLKEYNKHIQDLKDEMEEATQSADLVRKQIQTFRNRYTFLQVGDICEICGLTLLTRPFYIFPCNHKFHSECLLKELKPMLGPAKKFKLAELQRQQKILSTQTNTDSVSTSSSGISARDVVKGDIDNIIASECLYCGENMIRNIDLPFVDEKEYDKVMKEWE</sequence>
<name>A0A1Y1NJW9_PHOPY</name>
<evidence type="ECO:0000256" key="3">
    <source>
        <dbReference type="ARBA" id="ARBA00017338"/>
    </source>
</evidence>
<dbReference type="EMBL" id="VVIM01000007">
    <property type="protein sequence ID" value="KAB0796505.1"/>
    <property type="molecule type" value="Genomic_DNA"/>
</dbReference>
<reference evidence="13" key="3">
    <citation type="submission" date="2019-08" db="EMBL/GenBank/DDBJ databases">
        <authorList>
            <consortium name="Photinus pyralis genome working group"/>
            <person name="Fallon T.R."/>
            <person name="Sander Lower S.E."/>
            <person name="Weng J.-K."/>
        </authorList>
    </citation>
    <scope>NUCLEOTIDE SEQUENCE</scope>
    <source>
        <strain evidence="13">1611_PpyrPB1</strain>
        <tissue evidence="13">Whole body</tissue>
    </source>
</reference>
<dbReference type="PROSITE" id="PS50236">
    <property type="entry name" value="CHCR"/>
    <property type="match status" value="1"/>
</dbReference>
<keyword evidence="6" id="KW-0862">Zinc</keyword>
<dbReference type="GO" id="GO:0008333">
    <property type="term" value="P:endosome to lysosome transport"/>
    <property type="evidence" value="ECO:0007669"/>
    <property type="project" value="TreeGrafter"/>
</dbReference>
<comment type="subcellular location">
    <subcellularLocation>
        <location evidence="1">Late endosome membrane</location>
        <topology evidence="1">Peripheral membrane protein</topology>
        <orientation evidence="1">Cytoplasmic side</orientation>
    </subcellularLocation>
</comment>
<dbReference type="InterPro" id="IPR055358">
    <property type="entry name" value="CHCR"/>
</dbReference>
<dbReference type="Pfam" id="PF05131">
    <property type="entry name" value="Pep3_Vps18"/>
    <property type="match status" value="1"/>
</dbReference>
<keyword evidence="5" id="KW-0863">Zinc-finger</keyword>
<dbReference type="Pfam" id="PF00637">
    <property type="entry name" value="Clathrin"/>
    <property type="match status" value="1"/>
</dbReference>
<evidence type="ECO:0000313" key="13">
    <source>
        <dbReference type="EMBL" id="KAB0796505.1"/>
    </source>
</evidence>
<protein>
    <recommendedName>
        <fullName evidence="3">Vacuolar protein sorting-associated protein 18 homolog</fullName>
    </recommendedName>
</protein>
<reference evidence="12" key="1">
    <citation type="journal article" date="2016" name="Sci. Rep.">
        <title>Molecular characterization of firefly nuptial gifts: a multi-omics approach sheds light on postcopulatory sexual selection.</title>
        <authorList>
            <person name="Al-Wathiqui N."/>
            <person name="Fallon T.R."/>
            <person name="South A."/>
            <person name="Weng J.K."/>
            <person name="Lewis S.M."/>
        </authorList>
    </citation>
    <scope>NUCLEOTIDE SEQUENCE</scope>
</reference>
<dbReference type="FunCoup" id="A0A1Y1NJW9">
    <property type="interactions" value="2257"/>
</dbReference>
<dbReference type="GO" id="GO:0008270">
    <property type="term" value="F:zinc ion binding"/>
    <property type="evidence" value="ECO:0007669"/>
    <property type="project" value="UniProtKB-KW"/>
</dbReference>
<dbReference type="SMART" id="SM00299">
    <property type="entry name" value="CLH"/>
    <property type="match status" value="1"/>
</dbReference>
<evidence type="ECO:0000313" key="14">
    <source>
        <dbReference type="Proteomes" id="UP000327044"/>
    </source>
</evidence>
<keyword evidence="14" id="KW-1185">Reference proteome</keyword>
<comment type="similarity">
    <text evidence="2">Belongs to the VPS18 family.</text>
</comment>
<dbReference type="InterPro" id="IPR007810">
    <property type="entry name" value="Pep3/Vps18_beta-prop"/>
</dbReference>
<gene>
    <name evidence="13" type="ORF">PPYR_10566</name>
</gene>
<accession>A0A1Y1NJW9</accession>
<dbReference type="EMBL" id="GEZM01001278">
    <property type="protein sequence ID" value="JAV97999.1"/>
    <property type="molecule type" value="Transcribed_RNA"/>
</dbReference>
<evidence type="ECO:0000256" key="2">
    <source>
        <dbReference type="ARBA" id="ARBA00010454"/>
    </source>
</evidence>
<dbReference type="GO" id="GO:0048284">
    <property type="term" value="P:organelle fusion"/>
    <property type="evidence" value="ECO:0007669"/>
    <property type="project" value="TreeGrafter"/>
</dbReference>
<evidence type="ECO:0000259" key="10">
    <source>
        <dbReference type="Pfam" id="PF05131"/>
    </source>
</evidence>
<dbReference type="InterPro" id="IPR058919">
    <property type="entry name" value="Pep3/Vps18_RING_C"/>
</dbReference>
<evidence type="ECO:0000256" key="8">
    <source>
        <dbReference type="PROSITE-ProRule" id="PRU01006"/>
    </source>
</evidence>
<evidence type="ECO:0000256" key="4">
    <source>
        <dbReference type="ARBA" id="ARBA00022723"/>
    </source>
</evidence>
<keyword evidence="7" id="KW-0472">Membrane</keyword>
<feature type="domain" description="Pep3/Vps18 beta-propeller" evidence="10">
    <location>
        <begin position="36"/>
        <end position="399"/>
    </location>
</feature>
<dbReference type="Pfam" id="PF26148">
    <property type="entry name" value="VPS18_RING_C"/>
    <property type="match status" value="1"/>
</dbReference>
<dbReference type="PANTHER" id="PTHR23323:SF26">
    <property type="entry name" value="VACUOLAR PROTEIN SORTING-ASSOCIATED PROTEIN 18 HOMOLOG"/>
    <property type="match status" value="1"/>
</dbReference>
<evidence type="ECO:0000256" key="6">
    <source>
        <dbReference type="ARBA" id="ARBA00022833"/>
    </source>
</evidence>
<evidence type="ECO:0000256" key="5">
    <source>
        <dbReference type="ARBA" id="ARBA00022771"/>
    </source>
</evidence>
<dbReference type="GO" id="GO:0030674">
    <property type="term" value="F:protein-macromolecule adaptor activity"/>
    <property type="evidence" value="ECO:0007669"/>
    <property type="project" value="TreeGrafter"/>
</dbReference>
<feature type="repeat" description="CHCR" evidence="8">
    <location>
        <begin position="623"/>
        <end position="779"/>
    </location>
</feature>
<feature type="domain" description="Pep3/Vps18 RING C-terminal" evidence="11">
    <location>
        <begin position="856"/>
        <end position="955"/>
    </location>
</feature>
<keyword evidence="9" id="KW-0175">Coiled coil</keyword>
<dbReference type="GO" id="GO:0007040">
    <property type="term" value="P:lysosome organization"/>
    <property type="evidence" value="ECO:0007669"/>
    <property type="project" value="TreeGrafter"/>
</dbReference>
<evidence type="ECO:0000256" key="9">
    <source>
        <dbReference type="SAM" id="Coils"/>
    </source>
</evidence>
<evidence type="ECO:0000256" key="1">
    <source>
        <dbReference type="ARBA" id="ARBA00004492"/>
    </source>
</evidence>
<dbReference type="InterPro" id="IPR000547">
    <property type="entry name" value="Clathrin_H-chain/VPS_repeat"/>
</dbReference>
<dbReference type="SUPFAM" id="SSF57850">
    <property type="entry name" value="RING/U-box"/>
    <property type="match status" value="1"/>
</dbReference>
<evidence type="ECO:0000259" key="11">
    <source>
        <dbReference type="Pfam" id="PF26148"/>
    </source>
</evidence>
<organism evidence="12">
    <name type="scientific">Photinus pyralis</name>
    <name type="common">Common eastern firefly</name>
    <name type="synonym">Lampyris pyralis</name>
    <dbReference type="NCBI Taxonomy" id="7054"/>
    <lineage>
        <taxon>Eukaryota</taxon>
        <taxon>Metazoa</taxon>
        <taxon>Ecdysozoa</taxon>
        <taxon>Arthropoda</taxon>
        <taxon>Hexapoda</taxon>
        <taxon>Insecta</taxon>
        <taxon>Pterygota</taxon>
        <taxon>Neoptera</taxon>
        <taxon>Endopterygota</taxon>
        <taxon>Coleoptera</taxon>
        <taxon>Polyphaga</taxon>
        <taxon>Elateriformia</taxon>
        <taxon>Elateroidea</taxon>
        <taxon>Lampyridae</taxon>
        <taxon>Lampyrinae</taxon>
        <taxon>Photinus</taxon>
    </lineage>
</organism>
<dbReference type="CDD" id="cd16462">
    <property type="entry name" value="RING-H2_Pep3p-like"/>
    <property type="match status" value="1"/>
</dbReference>
<proteinExistence type="inferred from homology"/>
<keyword evidence="4" id="KW-0479">Metal-binding</keyword>
<feature type="coiled-coil region" evidence="9">
    <location>
        <begin position="809"/>
        <end position="850"/>
    </location>
</feature>
<dbReference type="GO" id="GO:0031902">
    <property type="term" value="C:late endosome membrane"/>
    <property type="evidence" value="ECO:0007669"/>
    <property type="project" value="UniProtKB-SubCell"/>
</dbReference>
<dbReference type="Proteomes" id="UP000327044">
    <property type="component" value="Unassembled WGS sequence"/>
</dbReference>
<dbReference type="GO" id="GO:0030897">
    <property type="term" value="C:HOPS complex"/>
    <property type="evidence" value="ECO:0007669"/>
    <property type="project" value="TreeGrafter"/>
</dbReference>
<dbReference type="PANTHER" id="PTHR23323">
    <property type="entry name" value="VACUOLAR PROTEIN SORTING-ASSOCIATED PROTEIN"/>
    <property type="match status" value="1"/>
</dbReference>
<evidence type="ECO:0000256" key="7">
    <source>
        <dbReference type="ARBA" id="ARBA00023136"/>
    </source>
</evidence>
<dbReference type="GO" id="GO:0006904">
    <property type="term" value="P:vesicle docking involved in exocytosis"/>
    <property type="evidence" value="ECO:0007669"/>
    <property type="project" value="TreeGrafter"/>
</dbReference>
<dbReference type="GO" id="GO:0006886">
    <property type="term" value="P:intracellular protein transport"/>
    <property type="evidence" value="ECO:0007669"/>
    <property type="project" value="UniProtKB-UniRule"/>
</dbReference>
<reference evidence="13 14" key="2">
    <citation type="journal article" date="2018" name="Elife">
        <title>Firefly genomes illuminate parallel origins of bioluminescence in beetles.</title>
        <authorList>
            <person name="Fallon T.R."/>
            <person name="Lower S.E."/>
            <person name="Chang C.H."/>
            <person name="Bessho-Uehara M."/>
            <person name="Martin G.J."/>
            <person name="Bewick A.J."/>
            <person name="Behringer M."/>
            <person name="Debat H.J."/>
            <person name="Wong I."/>
            <person name="Day J.C."/>
            <person name="Suvorov A."/>
            <person name="Silva C.J."/>
            <person name="Stanger-Hall K.F."/>
            <person name="Hall D.W."/>
            <person name="Schmitz R.J."/>
            <person name="Nelson D.R."/>
            <person name="Lewis S.M."/>
            <person name="Shigenobu S."/>
            <person name="Bybee S.M."/>
            <person name="Larracuente A.M."/>
            <person name="Oba Y."/>
            <person name="Weng J.K."/>
        </authorList>
    </citation>
    <scope>NUCLEOTIDE SEQUENCE [LARGE SCALE GENOMIC DNA]</scope>
    <source>
        <strain evidence="13">1611_PpyrPB1</strain>
        <tissue evidence="13">Whole body</tissue>
    </source>
</reference>
<dbReference type="InParanoid" id="A0A1Y1NJW9"/>
<evidence type="ECO:0000313" key="12">
    <source>
        <dbReference type="EMBL" id="JAV97999.1"/>
    </source>
</evidence>
<dbReference type="OrthoDB" id="1845386at2759"/>
<dbReference type="GO" id="GO:0007032">
    <property type="term" value="P:endosome organization"/>
    <property type="evidence" value="ECO:0007669"/>
    <property type="project" value="TreeGrafter"/>
</dbReference>